<dbReference type="Gene3D" id="2.30.30.440">
    <property type="entry name" value="Domain of unknown function DUF1918"/>
    <property type="match status" value="1"/>
</dbReference>
<gene>
    <name evidence="2" type="ORF">SAMN05444320_109238</name>
</gene>
<protein>
    <recommendedName>
        <fullName evidence="1">DUF1918 domain-containing protein</fullName>
    </recommendedName>
</protein>
<accession>A0A1M5KDR8</accession>
<name>A0A1M5KDR8_STRHI</name>
<dbReference type="STRING" id="2017.SAMN05444320_109238"/>
<dbReference type="AlphaFoldDB" id="A0A1M5KDR8"/>
<reference evidence="2 3" key="1">
    <citation type="submission" date="2016-11" db="EMBL/GenBank/DDBJ databases">
        <authorList>
            <person name="Jaros S."/>
            <person name="Januszkiewicz K."/>
            <person name="Wedrychowicz H."/>
        </authorList>
    </citation>
    <scope>NUCLEOTIDE SEQUENCE [LARGE SCALE GENOMIC DNA]</scope>
    <source>
        <strain evidence="2 3">DSM 44523</strain>
    </source>
</reference>
<dbReference type="Proteomes" id="UP000184501">
    <property type="component" value="Unassembled WGS sequence"/>
</dbReference>
<organism evidence="2 3">
    <name type="scientific">Streptoalloteichus hindustanus</name>
    <dbReference type="NCBI Taxonomy" id="2017"/>
    <lineage>
        <taxon>Bacteria</taxon>
        <taxon>Bacillati</taxon>
        <taxon>Actinomycetota</taxon>
        <taxon>Actinomycetes</taxon>
        <taxon>Pseudonocardiales</taxon>
        <taxon>Pseudonocardiaceae</taxon>
        <taxon>Streptoalloteichus</taxon>
    </lineage>
</organism>
<dbReference type="InterPro" id="IPR015035">
    <property type="entry name" value="DUF1918"/>
</dbReference>
<evidence type="ECO:0000313" key="2">
    <source>
        <dbReference type="EMBL" id="SHG50986.1"/>
    </source>
</evidence>
<evidence type="ECO:0000313" key="3">
    <source>
        <dbReference type="Proteomes" id="UP000184501"/>
    </source>
</evidence>
<dbReference type="EMBL" id="FQVN01000009">
    <property type="protein sequence ID" value="SHG50986.1"/>
    <property type="molecule type" value="Genomic_DNA"/>
</dbReference>
<sequence>MHATVGDRLHVKGRHVGEKEHVAEVLEVHGQDGAPPYRVRYDDGHETLMYPGTDCVVEQRGPTD</sequence>
<dbReference type="SUPFAM" id="SSF50118">
    <property type="entry name" value="Cell growth inhibitor/plasmid maintenance toxic component"/>
    <property type="match status" value="1"/>
</dbReference>
<feature type="domain" description="DUF1918" evidence="1">
    <location>
        <begin position="1"/>
        <end position="57"/>
    </location>
</feature>
<proteinExistence type="predicted"/>
<dbReference type="RefSeq" id="WP_073487984.1">
    <property type="nucleotide sequence ID" value="NZ_FQVN01000009.1"/>
</dbReference>
<evidence type="ECO:0000259" key="1">
    <source>
        <dbReference type="Pfam" id="PF08940"/>
    </source>
</evidence>
<dbReference type="OrthoDB" id="4828144at2"/>
<keyword evidence="3" id="KW-1185">Reference proteome</keyword>
<dbReference type="Pfam" id="PF08940">
    <property type="entry name" value="DUF1918"/>
    <property type="match status" value="1"/>
</dbReference>